<dbReference type="Pfam" id="PF03091">
    <property type="entry name" value="CutA1"/>
    <property type="match status" value="1"/>
</dbReference>
<evidence type="ECO:0000313" key="3">
    <source>
        <dbReference type="Proteomes" id="UP000199626"/>
    </source>
</evidence>
<accession>A0A1G6DTZ7</accession>
<proteinExistence type="inferred from homology"/>
<dbReference type="InterPro" id="IPR004323">
    <property type="entry name" value="Ion_tolerance_CutA"/>
</dbReference>
<gene>
    <name evidence="2" type="ORF">SAMN02927930_01881</name>
</gene>
<keyword evidence="3" id="KW-1185">Reference proteome</keyword>
<dbReference type="EMBL" id="FMXN01000013">
    <property type="protein sequence ID" value="SDB48677.1"/>
    <property type="molecule type" value="Genomic_DNA"/>
</dbReference>
<dbReference type="InterPro" id="IPR015867">
    <property type="entry name" value="N-reg_PII/ATP_PRibTrfase_C"/>
</dbReference>
<evidence type="ECO:0000256" key="1">
    <source>
        <dbReference type="ARBA" id="ARBA00010169"/>
    </source>
</evidence>
<comment type="similarity">
    <text evidence="1">Belongs to the CutA family.</text>
</comment>
<evidence type="ECO:0000313" key="2">
    <source>
        <dbReference type="EMBL" id="SDB48677.1"/>
    </source>
</evidence>
<name>A0A1G6DTZ7_9GAMM</name>
<dbReference type="SUPFAM" id="SSF54913">
    <property type="entry name" value="GlnB-like"/>
    <property type="match status" value="1"/>
</dbReference>
<dbReference type="AlphaFoldDB" id="A0A1G6DTZ7"/>
<dbReference type="PANTHER" id="PTHR23419:SF8">
    <property type="entry name" value="FI09726P"/>
    <property type="match status" value="1"/>
</dbReference>
<dbReference type="RefSeq" id="WP_092593801.1">
    <property type="nucleotide sequence ID" value="NZ_FMXN01000013.1"/>
</dbReference>
<dbReference type="GO" id="GO:0005507">
    <property type="term" value="F:copper ion binding"/>
    <property type="evidence" value="ECO:0007669"/>
    <property type="project" value="TreeGrafter"/>
</dbReference>
<dbReference type="InterPro" id="IPR011322">
    <property type="entry name" value="N-reg_PII-like_a/b"/>
</dbReference>
<reference evidence="3" key="1">
    <citation type="submission" date="2016-10" db="EMBL/GenBank/DDBJ databases">
        <authorList>
            <person name="Varghese N."/>
            <person name="Submissions S."/>
        </authorList>
    </citation>
    <scope>NUCLEOTIDE SEQUENCE [LARGE SCALE GENOMIC DNA]</scope>
    <source>
        <strain evidence="3">CGMCC 1.10824</strain>
    </source>
</reference>
<protein>
    <submittedName>
        <fullName evidence="2">Divalent cation tolerance protein</fullName>
    </submittedName>
</protein>
<sequence>MTTEFRLVICSCPSKPVATALAEKVLRARYAACVNISAPSTSMYWWNDHLHADDEVLLQIKTTADQLEALFQLLQTEHPYDVPEIIALNISSGSDAYLNWIKQVTQS</sequence>
<dbReference type="GO" id="GO:0010038">
    <property type="term" value="P:response to metal ion"/>
    <property type="evidence" value="ECO:0007669"/>
    <property type="project" value="InterPro"/>
</dbReference>
<organism evidence="2 3">
    <name type="scientific">Pseudidiomarina indica</name>
    <dbReference type="NCBI Taxonomy" id="1159017"/>
    <lineage>
        <taxon>Bacteria</taxon>
        <taxon>Pseudomonadati</taxon>
        <taxon>Pseudomonadota</taxon>
        <taxon>Gammaproteobacteria</taxon>
        <taxon>Alteromonadales</taxon>
        <taxon>Idiomarinaceae</taxon>
        <taxon>Pseudidiomarina</taxon>
    </lineage>
</organism>
<dbReference type="Proteomes" id="UP000199626">
    <property type="component" value="Unassembled WGS sequence"/>
</dbReference>
<dbReference type="OrthoDB" id="37622at2"/>
<dbReference type="PANTHER" id="PTHR23419">
    <property type="entry name" value="DIVALENT CATION TOLERANCE CUTA-RELATED"/>
    <property type="match status" value="1"/>
</dbReference>
<dbReference type="STRING" id="1159017.SAMN02927930_01881"/>
<dbReference type="Gene3D" id="3.30.70.120">
    <property type="match status" value="1"/>
</dbReference>